<keyword evidence="3" id="KW-1185">Reference proteome</keyword>
<dbReference type="Proteomes" id="UP000024284">
    <property type="component" value="Unassembled WGS sequence"/>
</dbReference>
<dbReference type="eggNOG" id="ENOG5031ATP">
    <property type="taxonomic scope" value="Bacteria"/>
</dbReference>
<dbReference type="PATRIC" id="fig|1219045.3.peg.2547"/>
<dbReference type="AlphaFoldDB" id="A0A086P8I5"/>
<evidence type="ECO:0000313" key="3">
    <source>
        <dbReference type="Proteomes" id="UP000024284"/>
    </source>
</evidence>
<evidence type="ECO:0000256" key="1">
    <source>
        <dbReference type="SAM" id="MobiDB-lite"/>
    </source>
</evidence>
<sequence>MRYIKTHMKKIASKQPLVTVRPPRKAGLLRKTARLGAAIVAARVAAATGKKGIVGLVAGMGAKRLIMRHPMGALFVTGAYLAGKAYEAKREVDRKRGVKALPDLSGEPVPITEARKARGTKP</sequence>
<feature type="region of interest" description="Disordered" evidence="1">
    <location>
        <begin position="99"/>
        <end position="122"/>
    </location>
</feature>
<name>A0A086P8I5_SPHHM</name>
<dbReference type="STRING" id="76947.GCA_002080435_00007"/>
<gene>
    <name evidence="2" type="ORF">BV98_002510</name>
</gene>
<protein>
    <submittedName>
        <fullName evidence="2">Uncharacterized protein</fullName>
    </submittedName>
</protein>
<accession>A0A086P8I5</accession>
<reference evidence="2" key="1">
    <citation type="submission" date="2014-08" db="EMBL/GenBank/DDBJ databases">
        <title>Draft genome sequences of Sphingobium herbicidovorans.</title>
        <authorList>
            <person name="Gan H.M."/>
            <person name="Gan H.Y."/>
            <person name="Savka M.A."/>
        </authorList>
    </citation>
    <scope>NUCLEOTIDE SEQUENCE [LARGE SCALE GENOMIC DNA]</scope>
    <source>
        <strain evidence="2">NBRC 16415</strain>
    </source>
</reference>
<comment type="caution">
    <text evidence="2">The sequence shown here is derived from an EMBL/GenBank/DDBJ whole genome shotgun (WGS) entry which is preliminary data.</text>
</comment>
<evidence type="ECO:0000313" key="2">
    <source>
        <dbReference type="EMBL" id="KFG89703.1"/>
    </source>
</evidence>
<organism evidence="2 3">
    <name type="scientific">Sphingobium herbicidovorans (strain ATCC 700291 / DSM 11019 / CCUG 56400 / KCTC 2939 / LMG 18315 / NBRC 16415 / MH)</name>
    <name type="common">Sphingomonas herbicidovorans</name>
    <dbReference type="NCBI Taxonomy" id="1219045"/>
    <lineage>
        <taxon>Bacteria</taxon>
        <taxon>Pseudomonadati</taxon>
        <taxon>Pseudomonadota</taxon>
        <taxon>Alphaproteobacteria</taxon>
        <taxon>Sphingomonadales</taxon>
        <taxon>Sphingomonadaceae</taxon>
        <taxon>Sphingobium</taxon>
    </lineage>
</organism>
<proteinExistence type="predicted"/>
<dbReference type="EMBL" id="JFZA02000023">
    <property type="protein sequence ID" value="KFG89703.1"/>
    <property type="molecule type" value="Genomic_DNA"/>
</dbReference>